<dbReference type="AlphaFoldDB" id="A0A815VWU4"/>
<gene>
    <name evidence="1" type="ORF">GPM918_LOCUS38191</name>
    <name evidence="2" type="ORF">SRO942_LOCUS38993</name>
</gene>
<evidence type="ECO:0000313" key="1">
    <source>
        <dbReference type="EMBL" id="CAF1533445.1"/>
    </source>
</evidence>
<feature type="non-terminal residue" evidence="1">
    <location>
        <position position="1"/>
    </location>
</feature>
<proteinExistence type="predicted"/>
<dbReference type="EMBL" id="CAJNOQ010025015">
    <property type="protein sequence ID" value="CAF1533445.1"/>
    <property type="molecule type" value="Genomic_DNA"/>
</dbReference>
<evidence type="ECO:0000313" key="3">
    <source>
        <dbReference type="Proteomes" id="UP000663829"/>
    </source>
</evidence>
<name>A0A815VWU4_9BILA</name>
<keyword evidence="3" id="KW-1185">Reference proteome</keyword>
<dbReference type="InterPro" id="IPR032675">
    <property type="entry name" value="LRR_dom_sf"/>
</dbReference>
<dbReference type="EMBL" id="CAJOBC010090606">
    <property type="protein sequence ID" value="CAF4392910.1"/>
    <property type="molecule type" value="Genomic_DNA"/>
</dbReference>
<organism evidence="1 3">
    <name type="scientific">Didymodactylos carnosus</name>
    <dbReference type="NCBI Taxonomy" id="1234261"/>
    <lineage>
        <taxon>Eukaryota</taxon>
        <taxon>Metazoa</taxon>
        <taxon>Spiralia</taxon>
        <taxon>Gnathifera</taxon>
        <taxon>Rotifera</taxon>
        <taxon>Eurotatoria</taxon>
        <taxon>Bdelloidea</taxon>
        <taxon>Philodinida</taxon>
        <taxon>Philodinidae</taxon>
        <taxon>Didymodactylos</taxon>
    </lineage>
</organism>
<dbReference type="Proteomes" id="UP000681722">
    <property type="component" value="Unassembled WGS sequence"/>
</dbReference>
<dbReference type="Gene3D" id="3.80.10.10">
    <property type="entry name" value="Ribonuclease Inhibitor"/>
    <property type="match status" value="1"/>
</dbReference>
<comment type="caution">
    <text evidence="1">The sequence shown here is derived from an EMBL/GenBank/DDBJ whole genome shotgun (WGS) entry which is preliminary data.</text>
</comment>
<accession>A0A815VWU4</accession>
<dbReference type="SUPFAM" id="SSF52047">
    <property type="entry name" value="RNI-like"/>
    <property type="match status" value="1"/>
</dbReference>
<protein>
    <submittedName>
        <fullName evidence="1">Uncharacterized protein</fullName>
    </submittedName>
</protein>
<reference evidence="1" key="1">
    <citation type="submission" date="2021-02" db="EMBL/GenBank/DDBJ databases">
        <authorList>
            <person name="Nowell W R."/>
        </authorList>
    </citation>
    <scope>NUCLEOTIDE SEQUENCE</scope>
</reference>
<evidence type="ECO:0000313" key="2">
    <source>
        <dbReference type="EMBL" id="CAF4392910.1"/>
    </source>
</evidence>
<dbReference type="Proteomes" id="UP000663829">
    <property type="component" value="Unassembled WGS sequence"/>
</dbReference>
<sequence>MKLGLLLKSTEVLTKNDHIQHLTIDLGRTSDILIIFDHFPSLQYLNISTLKPFMNIDFGEDIVHGTYDFDSLPLKLPQLRDFTLKAYCGLIDYKIFEKIIKNLVYLNKLSVFYTRHDLSSYISGDRIDHTLSNLTNLKELYFCIMFPLEVPSDRIAIEKSFFDTRMKWNICFNIDELCNVCTIYTLPWLDTQMEGFNLFMPKVSYDDQNDYSNVKDLEVCWSCPHVTSFTDVSQILIRNFPSVNTITISNKCKNVERSKTFSVNSTL</sequence>